<dbReference type="HOGENOM" id="CLU_093315_0_2_1"/>
<dbReference type="AlphaFoldDB" id="Q55DJ4"/>
<dbReference type="InterPro" id="IPR008991">
    <property type="entry name" value="Translation_prot_SH3-like_sf"/>
</dbReference>
<dbReference type="PANTHER" id="PTHR12903">
    <property type="entry name" value="MITOCHONDRIAL RIBOSOMAL PROTEIN L24"/>
    <property type="match status" value="1"/>
</dbReference>
<evidence type="ECO:0000256" key="5">
    <source>
        <dbReference type="ARBA" id="ARBA00023274"/>
    </source>
</evidence>
<dbReference type="Pfam" id="PF17136">
    <property type="entry name" value="ribosomal_L24"/>
    <property type="match status" value="1"/>
</dbReference>
<dbReference type="Pfam" id="PF00467">
    <property type="entry name" value="KOW"/>
    <property type="match status" value="1"/>
</dbReference>
<dbReference type="InterPro" id="IPR041988">
    <property type="entry name" value="Ribosomal_uL24_KOW"/>
</dbReference>
<dbReference type="InterPro" id="IPR014722">
    <property type="entry name" value="Rib_uL2_dom2"/>
</dbReference>
<evidence type="ECO:0000256" key="3">
    <source>
        <dbReference type="ARBA" id="ARBA00022884"/>
    </source>
</evidence>
<evidence type="ECO:0000313" key="8">
    <source>
        <dbReference type="EMBL" id="EAL72170.1"/>
    </source>
</evidence>
<dbReference type="VEuPathDB" id="AmoebaDB:DDB_G0269640"/>
<dbReference type="Gene3D" id="2.30.30.30">
    <property type="match status" value="1"/>
</dbReference>
<keyword evidence="9" id="KW-1185">Reference proteome</keyword>
<dbReference type="RefSeq" id="XP_646137.1">
    <property type="nucleotide sequence ID" value="XM_641045.1"/>
</dbReference>
<sequence>MSLFGGRTFKEGIFLIPKWKYVKGDKVQIISGKDKGKQGIIKSVNKKDSNLIVEGLKLLKKLTKPNKRSKAMAYTKEAPIHYSNISHIDPKYNVPCKVRFQLVDGARERVSKISNSIIAKPDLSANFKKWRRDNVEGPYDTTPEIVKKRTFDGIIENIHPHKTY</sequence>
<name>Q55DJ4_DICDI</name>
<accession>Q55DJ4</accession>
<dbReference type="eggNOG" id="KOG1708">
    <property type="taxonomic scope" value="Eukaryota"/>
</dbReference>
<keyword evidence="2" id="KW-0699">rRNA-binding</keyword>
<keyword evidence="3" id="KW-0694">RNA-binding</keyword>
<keyword evidence="5 6" id="KW-0687">Ribonucleoprotein</keyword>
<dbReference type="Proteomes" id="UP000002195">
    <property type="component" value="Unassembled WGS sequence"/>
</dbReference>
<dbReference type="PhylomeDB" id="Q55DJ4"/>
<dbReference type="SUPFAM" id="SSF50104">
    <property type="entry name" value="Translation proteins SH3-like domain"/>
    <property type="match status" value="1"/>
</dbReference>
<comment type="similarity">
    <text evidence="1 6">Belongs to the universal ribosomal protein uL24 family.</text>
</comment>
<protein>
    <recommendedName>
        <fullName evidence="7">KOW domain-containing protein</fullName>
    </recommendedName>
</protein>
<organism evidence="8 9">
    <name type="scientific">Dictyostelium discoideum</name>
    <name type="common">Social amoeba</name>
    <dbReference type="NCBI Taxonomy" id="44689"/>
    <lineage>
        <taxon>Eukaryota</taxon>
        <taxon>Amoebozoa</taxon>
        <taxon>Evosea</taxon>
        <taxon>Eumycetozoa</taxon>
        <taxon>Dictyostelia</taxon>
        <taxon>Dictyosteliales</taxon>
        <taxon>Dictyosteliaceae</taxon>
        <taxon>Dictyostelium</taxon>
    </lineage>
</organism>
<evidence type="ECO:0000313" key="9">
    <source>
        <dbReference type="Proteomes" id="UP000002195"/>
    </source>
</evidence>
<dbReference type="GO" id="GO:1990904">
    <property type="term" value="C:ribonucleoprotein complex"/>
    <property type="evidence" value="ECO:0007669"/>
    <property type="project" value="UniProtKB-KW"/>
</dbReference>
<reference evidence="8 9" key="1">
    <citation type="journal article" date="2005" name="Nature">
        <title>The genome of the social amoeba Dictyostelium discoideum.</title>
        <authorList>
            <consortium name="The Dictyostelium discoideum Sequencing Consortium"/>
            <person name="Eichinger L."/>
            <person name="Pachebat J.A."/>
            <person name="Glockner G."/>
            <person name="Rajandream M.A."/>
            <person name="Sucgang R."/>
            <person name="Berriman M."/>
            <person name="Song J."/>
            <person name="Olsen R."/>
            <person name="Szafranski K."/>
            <person name="Xu Q."/>
            <person name="Tunggal B."/>
            <person name="Kummerfeld S."/>
            <person name="Madera M."/>
            <person name="Konfortov B.A."/>
            <person name="Rivero F."/>
            <person name="Bankier A.T."/>
            <person name="Lehmann R."/>
            <person name="Hamlin N."/>
            <person name="Davies R."/>
            <person name="Gaudet P."/>
            <person name="Fey P."/>
            <person name="Pilcher K."/>
            <person name="Chen G."/>
            <person name="Saunders D."/>
            <person name="Sodergren E."/>
            <person name="Davis P."/>
            <person name="Kerhornou A."/>
            <person name="Nie X."/>
            <person name="Hall N."/>
            <person name="Anjard C."/>
            <person name="Hemphill L."/>
            <person name="Bason N."/>
            <person name="Farbrother P."/>
            <person name="Desany B."/>
            <person name="Just E."/>
            <person name="Morio T."/>
            <person name="Rost R."/>
            <person name="Churcher C."/>
            <person name="Cooper J."/>
            <person name="Haydock S."/>
            <person name="van Driessche N."/>
            <person name="Cronin A."/>
            <person name="Goodhead I."/>
            <person name="Muzny D."/>
            <person name="Mourier T."/>
            <person name="Pain A."/>
            <person name="Lu M."/>
            <person name="Harper D."/>
            <person name="Lindsay R."/>
            <person name="Hauser H."/>
            <person name="James K."/>
            <person name="Quiles M."/>
            <person name="Madan Babu M."/>
            <person name="Saito T."/>
            <person name="Buchrieser C."/>
            <person name="Wardroper A."/>
            <person name="Felder M."/>
            <person name="Thangavelu M."/>
            <person name="Johnson D."/>
            <person name="Knights A."/>
            <person name="Loulseged H."/>
            <person name="Mungall K."/>
            <person name="Oliver K."/>
            <person name="Price C."/>
            <person name="Quail M.A."/>
            <person name="Urushihara H."/>
            <person name="Hernandez J."/>
            <person name="Rabbinowitsch E."/>
            <person name="Steffen D."/>
            <person name="Sanders M."/>
            <person name="Ma J."/>
            <person name="Kohara Y."/>
            <person name="Sharp S."/>
            <person name="Simmonds M."/>
            <person name="Spiegler S."/>
            <person name="Tivey A."/>
            <person name="Sugano S."/>
            <person name="White B."/>
            <person name="Walker D."/>
            <person name="Woodward J."/>
            <person name="Winckler T."/>
            <person name="Tanaka Y."/>
            <person name="Shaulsky G."/>
            <person name="Schleicher M."/>
            <person name="Weinstock G."/>
            <person name="Rosenthal A."/>
            <person name="Cox E.C."/>
            <person name="Chisholm R.L."/>
            <person name="Gibbs R."/>
            <person name="Loomis W.F."/>
            <person name="Platzer M."/>
            <person name="Kay R.R."/>
            <person name="Williams J."/>
            <person name="Dear P.H."/>
            <person name="Noegel A.A."/>
            <person name="Barrell B."/>
            <person name="Kuspa A."/>
        </authorList>
    </citation>
    <scope>NUCLEOTIDE SEQUENCE [LARGE SCALE GENOMIC DNA]</scope>
    <source>
        <strain evidence="8 9">AX4</strain>
    </source>
</reference>
<feature type="domain" description="KOW" evidence="7">
    <location>
        <begin position="20"/>
        <end position="47"/>
    </location>
</feature>
<dbReference type="OMA" id="DFEWRFT"/>
<dbReference type="InterPro" id="IPR005824">
    <property type="entry name" value="KOW"/>
</dbReference>
<dbReference type="FunCoup" id="Q55DJ4">
    <property type="interactions" value="337"/>
</dbReference>
<comment type="caution">
    <text evidence="8">The sequence shown here is derived from an EMBL/GenBank/DDBJ whole genome shotgun (WGS) entry which is preliminary data.</text>
</comment>
<keyword evidence="4 6" id="KW-0689">Ribosomal protein</keyword>
<evidence type="ECO:0000256" key="2">
    <source>
        <dbReference type="ARBA" id="ARBA00022730"/>
    </source>
</evidence>
<dbReference type="InterPro" id="IPR057264">
    <property type="entry name" value="Ribosomal_uL24_C"/>
</dbReference>
<evidence type="ECO:0000256" key="6">
    <source>
        <dbReference type="RuleBase" id="RU003477"/>
    </source>
</evidence>
<dbReference type="dictyBase" id="DDB_G0269640"/>
<evidence type="ECO:0000256" key="1">
    <source>
        <dbReference type="ARBA" id="ARBA00010618"/>
    </source>
</evidence>
<dbReference type="GO" id="GO:0019843">
    <property type="term" value="F:rRNA binding"/>
    <property type="evidence" value="ECO:0007669"/>
    <property type="project" value="UniProtKB-KW"/>
</dbReference>
<dbReference type="InterPro" id="IPR003256">
    <property type="entry name" value="Ribosomal_uL24"/>
</dbReference>
<dbReference type="GO" id="GO:0006412">
    <property type="term" value="P:translation"/>
    <property type="evidence" value="ECO:0000318"/>
    <property type="project" value="GO_Central"/>
</dbReference>
<dbReference type="GO" id="GO:0003735">
    <property type="term" value="F:structural constituent of ribosome"/>
    <property type="evidence" value="ECO:0007669"/>
    <property type="project" value="InterPro"/>
</dbReference>
<dbReference type="HAMAP" id="MF_01326_B">
    <property type="entry name" value="Ribosomal_uL24_B"/>
    <property type="match status" value="1"/>
</dbReference>
<evidence type="ECO:0000256" key="4">
    <source>
        <dbReference type="ARBA" id="ARBA00022980"/>
    </source>
</evidence>
<dbReference type="CDD" id="cd06089">
    <property type="entry name" value="KOW_RPL26"/>
    <property type="match status" value="1"/>
</dbReference>
<gene>
    <name evidence="8" type="ORF">DDB_G0269640</name>
</gene>
<dbReference type="SMART" id="SM00739">
    <property type="entry name" value="KOW"/>
    <property type="match status" value="1"/>
</dbReference>
<dbReference type="GO" id="GO:0005739">
    <property type="term" value="C:mitochondrion"/>
    <property type="evidence" value="ECO:0000318"/>
    <property type="project" value="GO_Central"/>
</dbReference>
<dbReference type="EMBL" id="AAFI02000005">
    <property type="protein sequence ID" value="EAL72170.1"/>
    <property type="molecule type" value="Genomic_DNA"/>
</dbReference>
<dbReference type="InterPro" id="IPR005825">
    <property type="entry name" value="Ribosomal_uL24_CS"/>
</dbReference>
<dbReference type="NCBIfam" id="TIGR01079">
    <property type="entry name" value="rplX_bact"/>
    <property type="match status" value="1"/>
</dbReference>
<dbReference type="STRING" id="44689.Q55DJ4"/>
<dbReference type="PROSITE" id="PS01108">
    <property type="entry name" value="RIBOSOMAL_L24"/>
    <property type="match status" value="1"/>
</dbReference>
<dbReference type="GO" id="GO:0005840">
    <property type="term" value="C:ribosome"/>
    <property type="evidence" value="ECO:0007669"/>
    <property type="project" value="UniProtKB-KW"/>
</dbReference>
<dbReference type="KEGG" id="ddi:DDB_G0269640"/>
<dbReference type="GeneID" id="8617087"/>
<dbReference type="InParanoid" id="Q55DJ4"/>
<evidence type="ECO:0000259" key="7">
    <source>
        <dbReference type="SMART" id="SM00739"/>
    </source>
</evidence>
<dbReference type="FunFam" id="2.30.30.30:FF:000042">
    <property type="entry name" value="50S ribosomal protein L24"/>
    <property type="match status" value="1"/>
</dbReference>
<dbReference type="SMR" id="Q55DJ4"/>
<dbReference type="PaxDb" id="44689-DDB0190423"/>
<proteinExistence type="inferred from homology"/>